<dbReference type="Gene3D" id="3.40.1110.10">
    <property type="entry name" value="Calcium-transporting ATPase, cytoplasmic domain N"/>
    <property type="match status" value="1"/>
</dbReference>
<dbReference type="PANTHER" id="PTHR46594:SF4">
    <property type="entry name" value="P-TYPE CATION-TRANSPORTING ATPASE"/>
    <property type="match status" value="1"/>
</dbReference>
<evidence type="ECO:0000256" key="2">
    <source>
        <dbReference type="SAM" id="Phobius"/>
    </source>
</evidence>
<dbReference type="AlphaFoldDB" id="A0A6I2UX06"/>
<dbReference type="GO" id="GO:0046872">
    <property type="term" value="F:metal ion binding"/>
    <property type="evidence" value="ECO:0007669"/>
    <property type="project" value="UniProtKB-KW"/>
</dbReference>
<dbReference type="RefSeq" id="WP_154620657.1">
    <property type="nucleotide sequence ID" value="NZ_VUNL01000006.1"/>
</dbReference>
<comment type="caution">
    <text evidence="3">The sequence shown here is derived from an EMBL/GenBank/DDBJ whole genome shotgun (WGS) entry which is preliminary data.</text>
</comment>
<dbReference type="GO" id="GO:0000166">
    <property type="term" value="F:nucleotide binding"/>
    <property type="evidence" value="ECO:0007669"/>
    <property type="project" value="InterPro"/>
</dbReference>
<dbReference type="InterPro" id="IPR023214">
    <property type="entry name" value="HAD_sf"/>
</dbReference>
<feature type="transmembrane region" description="Helical" evidence="2">
    <location>
        <begin position="348"/>
        <end position="365"/>
    </location>
</feature>
<proteinExistence type="predicted"/>
<evidence type="ECO:0000313" key="3">
    <source>
        <dbReference type="EMBL" id="MSV24899.1"/>
    </source>
</evidence>
<protein>
    <submittedName>
        <fullName evidence="3">Cation-translocating P-type ATPase</fullName>
    </submittedName>
</protein>
<evidence type="ECO:0000313" key="4">
    <source>
        <dbReference type="Proteomes" id="UP000430222"/>
    </source>
</evidence>
<accession>A0A6I2UX06</accession>
<dbReference type="SUPFAM" id="SSF81660">
    <property type="entry name" value="Metal cation-transporting ATPase, ATP-binding domain N"/>
    <property type="match status" value="1"/>
</dbReference>
<gene>
    <name evidence="3" type="ORF">FYJ78_06825</name>
</gene>
<sequence length="391" mass="42238">MKKNRWILLFSAAAILAAIISLYRYSEGASASAAINIFLSVLIVSLPLPLFLAHRLPLIRGMSRARRTSINLSGSKALSLLAQADTILLPRCGVVSKGKPYLTGLIPEGTDSHSLLALAASIEQSSLHPLGQAICSAAKARGVQQKIPAAINEVPSCGVEALSSRTLMRAGKSSWLQQEGVIIPAELLTKADQFSQRGQLPVFVADGKACRGMLLFDDDLSPENITALRRLHDMGLRLIMITGCSRRTASAVQKKAGLDEFRADLTNEARLREFQILQAHGATVIVAECRLQRLEAAGLQADLLLKLGDEELPSPGPSHPALLAGRSLHDLPQLIRISRRTMKRVRQNRFFVVIGWMLLLLPAASAILSPAAAFAGQSLLCLLILIHSLRI</sequence>
<dbReference type="EMBL" id="VUNL01000006">
    <property type="protein sequence ID" value="MSV24899.1"/>
    <property type="molecule type" value="Genomic_DNA"/>
</dbReference>
<keyword evidence="2" id="KW-0812">Transmembrane</keyword>
<keyword evidence="2" id="KW-0472">Membrane</keyword>
<dbReference type="InterPro" id="IPR036412">
    <property type="entry name" value="HAD-like_sf"/>
</dbReference>
<keyword evidence="4" id="KW-1185">Reference proteome</keyword>
<dbReference type="SUPFAM" id="SSF56784">
    <property type="entry name" value="HAD-like"/>
    <property type="match status" value="1"/>
</dbReference>
<organism evidence="3 4">
    <name type="scientific">Selenomonas montiformis</name>
    <dbReference type="NCBI Taxonomy" id="2652285"/>
    <lineage>
        <taxon>Bacteria</taxon>
        <taxon>Bacillati</taxon>
        <taxon>Bacillota</taxon>
        <taxon>Negativicutes</taxon>
        <taxon>Selenomonadales</taxon>
        <taxon>Selenomonadaceae</taxon>
        <taxon>Selenomonas</taxon>
    </lineage>
</organism>
<dbReference type="PANTHER" id="PTHR46594">
    <property type="entry name" value="P-TYPE CATION-TRANSPORTING ATPASE"/>
    <property type="match status" value="1"/>
</dbReference>
<name>A0A6I2UX06_9FIRM</name>
<evidence type="ECO:0000256" key="1">
    <source>
        <dbReference type="ARBA" id="ARBA00022723"/>
    </source>
</evidence>
<dbReference type="InterPro" id="IPR023299">
    <property type="entry name" value="ATPase_P-typ_cyto_dom_N"/>
</dbReference>
<reference evidence="3 4" key="1">
    <citation type="submission" date="2019-08" db="EMBL/GenBank/DDBJ databases">
        <title>In-depth cultivation of the pig gut microbiome towards novel bacterial diversity and tailored functional studies.</title>
        <authorList>
            <person name="Wylensek D."/>
            <person name="Hitch T.C.A."/>
            <person name="Clavel T."/>
        </authorList>
    </citation>
    <scope>NUCLEOTIDE SEQUENCE [LARGE SCALE GENOMIC DNA]</scope>
    <source>
        <strain evidence="4">WCA-380-WT-3B3</strain>
    </source>
</reference>
<dbReference type="Proteomes" id="UP000430222">
    <property type="component" value="Unassembled WGS sequence"/>
</dbReference>
<keyword evidence="1" id="KW-0479">Metal-binding</keyword>
<keyword evidence="2" id="KW-1133">Transmembrane helix</keyword>
<feature type="transmembrane region" description="Helical" evidence="2">
    <location>
        <begin position="7"/>
        <end position="25"/>
    </location>
</feature>
<feature type="transmembrane region" description="Helical" evidence="2">
    <location>
        <begin position="31"/>
        <end position="53"/>
    </location>
</feature>
<dbReference type="Pfam" id="PF00702">
    <property type="entry name" value="Hydrolase"/>
    <property type="match status" value="1"/>
</dbReference>
<dbReference type="Gene3D" id="3.40.50.1000">
    <property type="entry name" value="HAD superfamily/HAD-like"/>
    <property type="match status" value="1"/>
</dbReference>